<protein>
    <submittedName>
        <fullName evidence="2">Uncharacterized protein</fullName>
    </submittedName>
</protein>
<dbReference type="OrthoDB" id="4629580at2759"/>
<accession>A0A4Z0Z8D5</accession>
<organism evidence="2 3">
    <name type="scientific">Xylaria hypoxylon</name>
    <dbReference type="NCBI Taxonomy" id="37992"/>
    <lineage>
        <taxon>Eukaryota</taxon>
        <taxon>Fungi</taxon>
        <taxon>Dikarya</taxon>
        <taxon>Ascomycota</taxon>
        <taxon>Pezizomycotina</taxon>
        <taxon>Sordariomycetes</taxon>
        <taxon>Xylariomycetidae</taxon>
        <taxon>Xylariales</taxon>
        <taxon>Xylariaceae</taxon>
        <taxon>Xylaria</taxon>
    </lineage>
</organism>
<evidence type="ECO:0000313" key="2">
    <source>
        <dbReference type="EMBL" id="TGJ88528.1"/>
    </source>
</evidence>
<proteinExistence type="predicted"/>
<comment type="caution">
    <text evidence="2">The sequence shown here is derived from an EMBL/GenBank/DDBJ whole genome shotgun (WGS) entry which is preliminary data.</text>
</comment>
<gene>
    <name evidence="2" type="ORF">E0Z10_g234</name>
</gene>
<evidence type="ECO:0000256" key="1">
    <source>
        <dbReference type="SAM" id="MobiDB-lite"/>
    </source>
</evidence>
<dbReference type="AlphaFoldDB" id="A0A4Z0Z8D5"/>
<dbReference type="Proteomes" id="UP000297716">
    <property type="component" value="Unassembled WGS sequence"/>
</dbReference>
<feature type="region of interest" description="Disordered" evidence="1">
    <location>
        <begin position="22"/>
        <end position="49"/>
    </location>
</feature>
<reference evidence="2 3" key="1">
    <citation type="submission" date="2019-03" db="EMBL/GenBank/DDBJ databases">
        <title>Draft genome sequence of Xylaria hypoxylon DSM 108379, a ubiquitous saprotrophic-parasitic fungi on hardwood.</title>
        <authorList>
            <person name="Buettner E."/>
            <person name="Leonhardt S."/>
            <person name="Gebauer A.M."/>
            <person name="Liers C."/>
            <person name="Hofrichter M."/>
            <person name="Kellner H."/>
        </authorList>
    </citation>
    <scope>NUCLEOTIDE SEQUENCE [LARGE SCALE GENOMIC DNA]</scope>
    <source>
        <strain evidence="2 3">DSM 108379</strain>
    </source>
</reference>
<feature type="compositionally biased region" description="Polar residues" evidence="1">
    <location>
        <begin position="22"/>
        <end position="43"/>
    </location>
</feature>
<evidence type="ECO:0000313" key="3">
    <source>
        <dbReference type="Proteomes" id="UP000297716"/>
    </source>
</evidence>
<name>A0A4Z0Z8D5_9PEZI</name>
<sequence length="239" mass="25628">MSNHMSPEERLELLSSISNTSGEFEGNFTATRPPQYNDSNQPSGRFLHGGLSAVPRTLVTMSQAPQVPTPSQLEDVGQHYPSSDSTGTVMADEVAAAAAAAFSQPRPGLDPVPRMHILFHINRDYNGAVLPLTERAVAALNHDFAHGSGNGNVDEWIHGRSQFSPADQMDPSMSVLRHPRTRTVTRTGSTVASSWSAISSSTLRVSLMGHVADDVCATGLQFADVSVPIGNHLLDEDLM</sequence>
<keyword evidence="3" id="KW-1185">Reference proteome</keyword>
<dbReference type="EMBL" id="SKBN01000002">
    <property type="protein sequence ID" value="TGJ88528.1"/>
    <property type="molecule type" value="Genomic_DNA"/>
</dbReference>